<sequence>MGRTVDIRSDIPEVPTLLRRELGAFFQVESGESSEIPRLAAIEASAEIPAVSEAREQAQRSSSGHPILLHSGSHSYDLRRGLSFQAESGTLIHSADTGSWILADPGSRRIRVANPDPANAASDVRRVVRDLLFIPWLESMGGLVVHGAAILGKGDEVTLVLGDRGAGKTTFFMAGAGAGGGEALSCERLILVPGPSGIQVLACPERISTFAGTLRSFPGTEHLSGAFDETTEWTRAAKIRVHWQDMFACLGLVPRLAPAYLSRLVFPTYNAKAPLDVADLDFASKKLFLEQHVVTGRDVNRPDWLGWFAPQSTEATLLAAARLPATTASWRSLEDVSRILGA</sequence>
<keyword evidence="2" id="KW-1185">Reference proteome</keyword>
<dbReference type="EMBL" id="JAPZVP010000027">
    <property type="protein sequence ID" value="MDA1362713.1"/>
    <property type="molecule type" value="Genomic_DNA"/>
</dbReference>
<gene>
    <name evidence="1" type="ORF">O1R50_24040</name>
</gene>
<evidence type="ECO:0000313" key="2">
    <source>
        <dbReference type="Proteomes" id="UP001146067"/>
    </source>
</evidence>
<protein>
    <submittedName>
        <fullName evidence="1">Uncharacterized protein</fullName>
    </submittedName>
</protein>
<dbReference type="AlphaFoldDB" id="A0A9X3SVN7"/>
<proteinExistence type="predicted"/>
<comment type="caution">
    <text evidence="1">The sequence shown here is derived from an EMBL/GenBank/DDBJ whole genome shotgun (WGS) entry which is preliminary data.</text>
</comment>
<name>A0A9X3SVN7_9ACTN</name>
<evidence type="ECO:0000313" key="1">
    <source>
        <dbReference type="EMBL" id="MDA1362713.1"/>
    </source>
</evidence>
<reference evidence="1" key="1">
    <citation type="submission" date="2022-12" db="EMBL/GenBank/DDBJ databases">
        <title>Gycomyces niveus sp.nov.,a novel actinomycete isolated from soil in Shouguan.</title>
        <authorList>
            <person name="Yang X."/>
        </authorList>
    </citation>
    <scope>NUCLEOTIDE SEQUENCE</scope>
    <source>
        <strain evidence="1">NEAU-A15</strain>
    </source>
</reference>
<accession>A0A9X3SVN7</accession>
<organism evidence="1 2">
    <name type="scientific">Glycomyces luteolus</name>
    <dbReference type="NCBI Taxonomy" id="2670330"/>
    <lineage>
        <taxon>Bacteria</taxon>
        <taxon>Bacillati</taxon>
        <taxon>Actinomycetota</taxon>
        <taxon>Actinomycetes</taxon>
        <taxon>Glycomycetales</taxon>
        <taxon>Glycomycetaceae</taxon>
        <taxon>Glycomyces</taxon>
    </lineage>
</organism>
<dbReference type="Proteomes" id="UP001146067">
    <property type="component" value="Unassembled WGS sequence"/>
</dbReference>
<dbReference type="RefSeq" id="WP_270112796.1">
    <property type="nucleotide sequence ID" value="NZ_JAPZVP010000027.1"/>
</dbReference>